<dbReference type="PANTHER" id="PTHR43628:SF1">
    <property type="entry name" value="CHITIN SYNTHASE REGULATORY FACTOR 2-RELATED"/>
    <property type="match status" value="1"/>
</dbReference>
<dbReference type="InterPro" id="IPR006597">
    <property type="entry name" value="Sel1-like"/>
</dbReference>
<name>A0A9N9F038_9GLOM</name>
<evidence type="ECO:0000313" key="2">
    <source>
        <dbReference type="EMBL" id="CAG8501345.1"/>
    </source>
</evidence>
<dbReference type="Pfam" id="PF08238">
    <property type="entry name" value="Sel1"/>
    <property type="match status" value="4"/>
</dbReference>
<dbReference type="InterPro" id="IPR011990">
    <property type="entry name" value="TPR-like_helical_dom_sf"/>
</dbReference>
<dbReference type="Gene3D" id="1.25.40.10">
    <property type="entry name" value="Tetratricopeptide repeat domain"/>
    <property type="match status" value="1"/>
</dbReference>
<protein>
    <submittedName>
        <fullName evidence="2">21602_t:CDS:1</fullName>
    </submittedName>
</protein>
<proteinExistence type="predicted"/>
<dbReference type="PANTHER" id="PTHR43628">
    <property type="entry name" value="ACTIVATOR OF C KINASE PROTEIN 1-RELATED"/>
    <property type="match status" value="1"/>
</dbReference>
<feature type="region of interest" description="Disordered" evidence="1">
    <location>
        <begin position="26"/>
        <end position="59"/>
    </location>
</feature>
<reference evidence="2" key="1">
    <citation type="submission" date="2021-06" db="EMBL/GenBank/DDBJ databases">
        <authorList>
            <person name="Kallberg Y."/>
            <person name="Tangrot J."/>
            <person name="Rosling A."/>
        </authorList>
    </citation>
    <scope>NUCLEOTIDE SEQUENCE</scope>
    <source>
        <strain evidence="2">FL966</strain>
    </source>
</reference>
<sequence>MLDFITVYRKKNGETAVGYITSPSNLTSSYGSRSRSVSPRPYTARNLSPSPRYHPEKEDPIRNVVDNLIDSLSQLRLQCTTNEKIEESLVSLIYNNREQPSSIYCWLSDNQNTLSYGTLLGFLLLVGIGCEKDEKRAFTLFLTAAKRDYLVAQEFIGHCYFYGIGTHKEENLAFNWFSKCAKQESACGYHGLGRCYEYGKGTDRCLIKAYECYRTSAEGGNVRGMNDLARHYRDGIGHTRNLDKAIRWYRKAFNHGCEEAQSELDILLDQNYS</sequence>
<dbReference type="InterPro" id="IPR052945">
    <property type="entry name" value="Mitotic_Regulator"/>
</dbReference>
<feature type="compositionally biased region" description="Low complexity" evidence="1">
    <location>
        <begin position="26"/>
        <end position="40"/>
    </location>
</feature>
<dbReference type="AlphaFoldDB" id="A0A9N9F038"/>
<evidence type="ECO:0000313" key="3">
    <source>
        <dbReference type="Proteomes" id="UP000789759"/>
    </source>
</evidence>
<dbReference type="EMBL" id="CAJVQA010001071">
    <property type="protein sequence ID" value="CAG8501345.1"/>
    <property type="molecule type" value="Genomic_DNA"/>
</dbReference>
<gene>
    <name evidence="2" type="ORF">CPELLU_LOCUS2463</name>
</gene>
<dbReference type="SUPFAM" id="SSF81901">
    <property type="entry name" value="HCP-like"/>
    <property type="match status" value="1"/>
</dbReference>
<dbReference type="SMART" id="SM00671">
    <property type="entry name" value="SEL1"/>
    <property type="match status" value="4"/>
</dbReference>
<dbReference type="Proteomes" id="UP000789759">
    <property type="component" value="Unassembled WGS sequence"/>
</dbReference>
<accession>A0A9N9F038</accession>
<comment type="caution">
    <text evidence="2">The sequence shown here is derived from an EMBL/GenBank/DDBJ whole genome shotgun (WGS) entry which is preliminary data.</text>
</comment>
<organism evidence="2 3">
    <name type="scientific">Cetraspora pellucida</name>
    <dbReference type="NCBI Taxonomy" id="1433469"/>
    <lineage>
        <taxon>Eukaryota</taxon>
        <taxon>Fungi</taxon>
        <taxon>Fungi incertae sedis</taxon>
        <taxon>Mucoromycota</taxon>
        <taxon>Glomeromycotina</taxon>
        <taxon>Glomeromycetes</taxon>
        <taxon>Diversisporales</taxon>
        <taxon>Gigasporaceae</taxon>
        <taxon>Cetraspora</taxon>
    </lineage>
</organism>
<evidence type="ECO:0000256" key="1">
    <source>
        <dbReference type="SAM" id="MobiDB-lite"/>
    </source>
</evidence>
<dbReference type="OrthoDB" id="2384430at2759"/>
<keyword evidence="3" id="KW-1185">Reference proteome</keyword>